<dbReference type="AlphaFoldDB" id="A0A1Y4SXC7"/>
<evidence type="ECO:0000313" key="2">
    <source>
        <dbReference type="Proteomes" id="UP000195305"/>
    </source>
</evidence>
<comment type="caution">
    <text evidence="1">The sequence shown here is derived from an EMBL/GenBank/DDBJ whole genome shotgun (WGS) entry which is preliminary data.</text>
</comment>
<protein>
    <submittedName>
        <fullName evidence="1">Uncharacterized protein</fullName>
    </submittedName>
</protein>
<dbReference type="RefSeq" id="WP_164483537.1">
    <property type="nucleotide sequence ID" value="NZ_NFLJ01000015.1"/>
</dbReference>
<gene>
    <name evidence="1" type="ORF">B5E75_06145</name>
</gene>
<evidence type="ECO:0000313" key="1">
    <source>
        <dbReference type="EMBL" id="OUQ34555.1"/>
    </source>
</evidence>
<proteinExistence type="predicted"/>
<name>A0A1Y4SXC7_9FIRM</name>
<keyword evidence="2" id="KW-1185">Reference proteome</keyword>
<dbReference type="Proteomes" id="UP000195305">
    <property type="component" value="Unassembled WGS sequence"/>
</dbReference>
<reference evidence="1 2" key="1">
    <citation type="journal article" date="2018" name="BMC Genomics">
        <title>Whole genome sequencing and function prediction of 133 gut anaerobes isolated from chicken caecum in pure cultures.</title>
        <authorList>
            <person name="Medvecky M."/>
            <person name="Cejkova D."/>
            <person name="Polansky O."/>
            <person name="Karasova D."/>
            <person name="Kubasova T."/>
            <person name="Cizek A."/>
            <person name="Rychlik I."/>
        </authorList>
    </citation>
    <scope>NUCLEOTIDE SEQUENCE [LARGE SCALE GENOMIC DNA]</scope>
    <source>
        <strain evidence="1 2">An13</strain>
    </source>
</reference>
<accession>A0A1Y4SXC7</accession>
<dbReference type="EMBL" id="NFLJ01000015">
    <property type="protein sequence ID" value="OUQ34555.1"/>
    <property type="molecule type" value="Genomic_DNA"/>
</dbReference>
<sequence>MEKITIKPHHFMDIIKLYGTGIERFVPDQKRGHDFYRIANLIIQNPTLLCQLTIEGDDICKPCLYYRHYQCQDSLVHTSKQYYNQLLDKRIIQFYQLYDMSYSALSLCEILLEHHEMIEQVWKEEPAELTQKRHDFFVKGAELYIHQYGIIKSSVNP</sequence>
<organism evidence="1 2">
    <name type="scientific">Massilimicrobiota timonensis</name>
    <dbReference type="NCBI Taxonomy" id="1776392"/>
    <lineage>
        <taxon>Bacteria</taxon>
        <taxon>Bacillati</taxon>
        <taxon>Bacillota</taxon>
        <taxon>Erysipelotrichia</taxon>
        <taxon>Erysipelotrichales</taxon>
        <taxon>Erysipelotrichaceae</taxon>
        <taxon>Massilimicrobiota</taxon>
    </lineage>
</organism>